<accession>A0A0E9SB23</accession>
<name>A0A0E9SB23_ANGAN</name>
<protein>
    <submittedName>
        <fullName evidence="2">Uncharacterized protein</fullName>
    </submittedName>
</protein>
<organism evidence="2">
    <name type="scientific">Anguilla anguilla</name>
    <name type="common">European freshwater eel</name>
    <name type="synonym">Muraena anguilla</name>
    <dbReference type="NCBI Taxonomy" id="7936"/>
    <lineage>
        <taxon>Eukaryota</taxon>
        <taxon>Metazoa</taxon>
        <taxon>Chordata</taxon>
        <taxon>Craniata</taxon>
        <taxon>Vertebrata</taxon>
        <taxon>Euteleostomi</taxon>
        <taxon>Actinopterygii</taxon>
        <taxon>Neopterygii</taxon>
        <taxon>Teleostei</taxon>
        <taxon>Anguilliformes</taxon>
        <taxon>Anguillidae</taxon>
        <taxon>Anguilla</taxon>
    </lineage>
</organism>
<dbReference type="EMBL" id="GBXM01070702">
    <property type="protein sequence ID" value="JAH37875.1"/>
    <property type="molecule type" value="Transcribed_RNA"/>
</dbReference>
<evidence type="ECO:0000313" key="2">
    <source>
        <dbReference type="EMBL" id="JAH37875.1"/>
    </source>
</evidence>
<proteinExistence type="predicted"/>
<feature type="region of interest" description="Disordered" evidence="1">
    <location>
        <begin position="44"/>
        <end position="66"/>
    </location>
</feature>
<reference evidence="2" key="2">
    <citation type="journal article" date="2015" name="Fish Shellfish Immunol.">
        <title>Early steps in the European eel (Anguilla anguilla)-Vibrio vulnificus interaction in the gills: Role of the RtxA13 toxin.</title>
        <authorList>
            <person name="Callol A."/>
            <person name="Pajuelo D."/>
            <person name="Ebbesson L."/>
            <person name="Teles M."/>
            <person name="MacKenzie S."/>
            <person name="Amaro C."/>
        </authorList>
    </citation>
    <scope>NUCLEOTIDE SEQUENCE</scope>
</reference>
<evidence type="ECO:0000256" key="1">
    <source>
        <dbReference type="SAM" id="MobiDB-lite"/>
    </source>
</evidence>
<dbReference type="AlphaFoldDB" id="A0A0E9SB23"/>
<sequence>MPALKQIRTSPLHLLRLTCSRRAALPFDKCLEMFWENFSVKNIPKNGPLSRVSLRRGNQKEASGKY</sequence>
<reference evidence="2" key="1">
    <citation type="submission" date="2014-11" db="EMBL/GenBank/DDBJ databases">
        <authorList>
            <person name="Amaro Gonzalez C."/>
        </authorList>
    </citation>
    <scope>NUCLEOTIDE SEQUENCE</scope>
</reference>